<dbReference type="SUPFAM" id="SSF47616">
    <property type="entry name" value="GST C-terminal domain-like"/>
    <property type="match status" value="1"/>
</dbReference>
<dbReference type="Pfam" id="PF13410">
    <property type="entry name" value="GST_C_2"/>
    <property type="match status" value="1"/>
</dbReference>
<evidence type="ECO:0000313" key="8">
    <source>
        <dbReference type="EMBL" id="RHN81220.1"/>
    </source>
</evidence>
<dbReference type="CDD" id="cd03185">
    <property type="entry name" value="GST_C_Tau"/>
    <property type="match status" value="1"/>
</dbReference>
<dbReference type="AlphaFoldDB" id="A0A396JSD8"/>
<dbReference type="InterPro" id="IPR004045">
    <property type="entry name" value="Glutathione_S-Trfase_N"/>
</dbReference>
<dbReference type="FunFam" id="3.40.30.10:FF:000044">
    <property type="entry name" value="Glutathione S-transferase GSTU6"/>
    <property type="match status" value="1"/>
</dbReference>
<dbReference type="EMBL" id="PSQE01000001">
    <property type="protein sequence ID" value="RHN81220.1"/>
    <property type="molecule type" value="Genomic_DNA"/>
</dbReference>
<sequence>MFHCFIKRLNLGWREYIENMHRLIKMAEIKLHGSWYSPFTLRVVWTLNLKGIPYDSIEEDHFNRTPQLLQYNPIHKKTPVLVHDGKPICESMIIVEYIDEIWPQNSLLPADPYARAQARFWVKYIDDMFSAIRAFHRSIIKGEEREKSRENLSERLKVVEDQCLDDHNKFYGGETINIVDIALGSFVKFIEVQEDMFEVKILKSERFPRLHLWFNNFKDVPIIKENTPEQEKFVAYVRPLIEKIMASS</sequence>
<dbReference type="InterPro" id="IPR036282">
    <property type="entry name" value="Glutathione-S-Trfase_C_sf"/>
</dbReference>
<comment type="caution">
    <text evidence="8">The sequence shown here is derived from an EMBL/GenBank/DDBJ whole genome shotgun (WGS) entry which is preliminary data.</text>
</comment>
<dbReference type="InterPro" id="IPR010987">
    <property type="entry name" value="Glutathione-S-Trfase_C-like"/>
</dbReference>
<dbReference type="GO" id="GO:0004364">
    <property type="term" value="F:glutathione transferase activity"/>
    <property type="evidence" value="ECO:0007669"/>
    <property type="project" value="UniProtKB-UniRule"/>
</dbReference>
<dbReference type="Gene3D" id="3.40.30.10">
    <property type="entry name" value="Glutaredoxin"/>
    <property type="match status" value="1"/>
</dbReference>
<comment type="similarity">
    <text evidence="3">Belongs to the GST superfamily. Tau family.</text>
</comment>
<dbReference type="GO" id="GO:0005829">
    <property type="term" value="C:cytosol"/>
    <property type="evidence" value="ECO:0007669"/>
    <property type="project" value="UniProtKB-SubCell"/>
</dbReference>
<keyword evidence="1" id="KW-0216">Detoxification</keyword>
<dbReference type="Gene3D" id="1.20.1050.10">
    <property type="match status" value="1"/>
</dbReference>
<dbReference type="InterPro" id="IPR045074">
    <property type="entry name" value="GST_C_Tau"/>
</dbReference>
<dbReference type="PANTHER" id="PTHR11260">
    <property type="entry name" value="GLUTATHIONE S-TRANSFERASE, GST, SUPERFAMILY, GST DOMAIN CONTAINING"/>
    <property type="match status" value="1"/>
</dbReference>
<feature type="domain" description="GST N-terminal" evidence="6">
    <location>
        <begin position="27"/>
        <end position="106"/>
    </location>
</feature>
<evidence type="ECO:0000256" key="3">
    <source>
        <dbReference type="ARBA" id="ARBA00025743"/>
    </source>
</evidence>
<dbReference type="SFLD" id="SFLDG00358">
    <property type="entry name" value="Main_(cytGST)"/>
    <property type="match status" value="1"/>
</dbReference>
<dbReference type="Proteomes" id="UP000265566">
    <property type="component" value="Chromosome 1"/>
</dbReference>
<comment type="subcellular location">
    <subcellularLocation>
        <location evidence="5">Cytoplasm</location>
        <location evidence="5">Cytosol</location>
    </subcellularLocation>
</comment>
<dbReference type="InterPro" id="IPR040079">
    <property type="entry name" value="Glutathione_S-Trfase"/>
</dbReference>
<dbReference type="Pfam" id="PF02798">
    <property type="entry name" value="GST_N"/>
    <property type="match status" value="1"/>
</dbReference>
<evidence type="ECO:0000256" key="2">
    <source>
        <dbReference type="ARBA" id="ARBA00022679"/>
    </source>
</evidence>
<dbReference type="GO" id="GO:0009407">
    <property type="term" value="P:toxin catabolic process"/>
    <property type="evidence" value="ECO:0007669"/>
    <property type="project" value="UniProtKB-ARBA"/>
</dbReference>
<keyword evidence="2 5" id="KW-0808">Transferase</keyword>
<dbReference type="SUPFAM" id="SSF52833">
    <property type="entry name" value="Thioredoxin-like"/>
    <property type="match status" value="1"/>
</dbReference>
<comment type="catalytic activity">
    <reaction evidence="4 5">
        <text>RX + glutathione = an S-substituted glutathione + a halide anion + H(+)</text>
        <dbReference type="Rhea" id="RHEA:16437"/>
        <dbReference type="ChEBI" id="CHEBI:15378"/>
        <dbReference type="ChEBI" id="CHEBI:16042"/>
        <dbReference type="ChEBI" id="CHEBI:17792"/>
        <dbReference type="ChEBI" id="CHEBI:57925"/>
        <dbReference type="ChEBI" id="CHEBI:90779"/>
        <dbReference type="EC" id="2.5.1.18"/>
    </reaction>
</comment>
<comment type="function">
    <text evidence="5">Is involved in the conjugation of reduced glutathione to a wide number of exogenous and endogenous hydrophobic electrophiles.</text>
</comment>
<dbReference type="FunFam" id="1.20.1050.10:FF:000016">
    <property type="entry name" value="Glutathione S-transferase U9"/>
    <property type="match status" value="1"/>
</dbReference>
<gene>
    <name evidence="8" type="ORF">MtrunA17_Chr1g0196691</name>
</gene>
<protein>
    <recommendedName>
        <fullName evidence="5">Glutathione S-transferase</fullName>
        <ecNumber evidence="5">2.5.1.18</ecNumber>
    </recommendedName>
</protein>
<evidence type="ECO:0000256" key="5">
    <source>
        <dbReference type="RuleBase" id="RU369102"/>
    </source>
</evidence>
<dbReference type="SFLD" id="SFLDG01152">
    <property type="entry name" value="Main.3:_Omega-_and_Tau-like"/>
    <property type="match status" value="1"/>
</dbReference>
<dbReference type="EC" id="2.5.1.18" evidence="5"/>
<dbReference type="GO" id="GO:0006749">
    <property type="term" value="P:glutathione metabolic process"/>
    <property type="evidence" value="ECO:0007669"/>
    <property type="project" value="InterPro"/>
</dbReference>
<evidence type="ECO:0000256" key="1">
    <source>
        <dbReference type="ARBA" id="ARBA00022575"/>
    </source>
</evidence>
<dbReference type="PROSITE" id="PS50405">
    <property type="entry name" value="GST_CTER"/>
    <property type="match status" value="1"/>
</dbReference>
<evidence type="ECO:0000259" key="6">
    <source>
        <dbReference type="PROSITE" id="PS50404"/>
    </source>
</evidence>
<dbReference type="PANTHER" id="PTHR11260:SF679">
    <property type="entry name" value="GLUTATHIONE TRANSFERASE"/>
    <property type="match status" value="1"/>
</dbReference>
<dbReference type="InterPro" id="IPR045073">
    <property type="entry name" value="Omega/Tau-like"/>
</dbReference>
<feature type="domain" description="GST C-terminal" evidence="7">
    <location>
        <begin position="111"/>
        <end position="240"/>
    </location>
</feature>
<proteinExistence type="inferred from homology"/>
<keyword evidence="5" id="KW-0963">Cytoplasm</keyword>
<dbReference type="Gramene" id="rna5232">
    <property type="protein sequence ID" value="RHN81220.1"/>
    <property type="gene ID" value="gene5232"/>
</dbReference>
<dbReference type="InterPro" id="IPR036249">
    <property type="entry name" value="Thioredoxin-like_sf"/>
</dbReference>
<dbReference type="SFLD" id="SFLDS00019">
    <property type="entry name" value="Glutathione_Transferase_(cytos"/>
    <property type="match status" value="1"/>
</dbReference>
<accession>A0A396JSD8</accession>
<organism evidence="8">
    <name type="scientific">Medicago truncatula</name>
    <name type="common">Barrel medic</name>
    <name type="synonym">Medicago tribuloides</name>
    <dbReference type="NCBI Taxonomy" id="3880"/>
    <lineage>
        <taxon>Eukaryota</taxon>
        <taxon>Viridiplantae</taxon>
        <taxon>Streptophyta</taxon>
        <taxon>Embryophyta</taxon>
        <taxon>Tracheophyta</taxon>
        <taxon>Spermatophyta</taxon>
        <taxon>Magnoliopsida</taxon>
        <taxon>eudicotyledons</taxon>
        <taxon>Gunneridae</taxon>
        <taxon>Pentapetalae</taxon>
        <taxon>rosids</taxon>
        <taxon>fabids</taxon>
        <taxon>Fabales</taxon>
        <taxon>Fabaceae</taxon>
        <taxon>Papilionoideae</taxon>
        <taxon>50 kb inversion clade</taxon>
        <taxon>NPAAA clade</taxon>
        <taxon>Hologalegina</taxon>
        <taxon>IRL clade</taxon>
        <taxon>Trifolieae</taxon>
        <taxon>Medicago</taxon>
    </lineage>
</organism>
<reference evidence="8" key="1">
    <citation type="journal article" date="2018" name="Nat. Plants">
        <title>Whole-genome landscape of Medicago truncatula symbiotic genes.</title>
        <authorList>
            <person name="Pecrix Y."/>
            <person name="Gamas P."/>
            <person name="Carrere S."/>
        </authorList>
    </citation>
    <scope>NUCLEOTIDE SEQUENCE</scope>
    <source>
        <tissue evidence="8">Leaves</tissue>
    </source>
</reference>
<evidence type="ECO:0000256" key="4">
    <source>
        <dbReference type="ARBA" id="ARBA00047960"/>
    </source>
</evidence>
<dbReference type="PROSITE" id="PS50404">
    <property type="entry name" value="GST_NTER"/>
    <property type="match status" value="1"/>
</dbReference>
<evidence type="ECO:0000259" key="7">
    <source>
        <dbReference type="PROSITE" id="PS50405"/>
    </source>
</evidence>
<name>A0A396JSD8_MEDTR</name>
<dbReference type="CDD" id="cd03058">
    <property type="entry name" value="GST_N_Tau"/>
    <property type="match status" value="1"/>
</dbReference>